<keyword evidence="5 8" id="KW-0418">Kinase</keyword>
<dbReference type="InterPro" id="IPR008290">
    <property type="entry name" value="PI3K_Vps34"/>
</dbReference>
<dbReference type="GO" id="GO:0005768">
    <property type="term" value="C:endosome"/>
    <property type="evidence" value="ECO:0007669"/>
    <property type="project" value="TreeGrafter"/>
</dbReference>
<dbReference type="InterPro" id="IPR002420">
    <property type="entry name" value="PI3K-type_C2_dom"/>
</dbReference>
<dbReference type="GO" id="GO:0005777">
    <property type="term" value="C:peroxisome"/>
    <property type="evidence" value="ECO:0007669"/>
    <property type="project" value="TreeGrafter"/>
</dbReference>
<feature type="domain" description="PIK helical" evidence="11">
    <location>
        <begin position="289"/>
        <end position="531"/>
    </location>
</feature>
<feature type="domain" description="C2 PI3K-type" evidence="12">
    <location>
        <begin position="27"/>
        <end position="208"/>
    </location>
</feature>
<dbReference type="EMBL" id="NCKU01000254">
    <property type="protein sequence ID" value="RWS16309.1"/>
    <property type="molecule type" value="Genomic_DNA"/>
</dbReference>
<dbReference type="STRING" id="1965070.A0A443RM10"/>
<dbReference type="SUPFAM" id="SSF56112">
    <property type="entry name" value="Protein kinase-like (PK-like)"/>
    <property type="match status" value="1"/>
</dbReference>
<dbReference type="PROSITE" id="PS50290">
    <property type="entry name" value="PI3_4_KINASE_3"/>
    <property type="match status" value="1"/>
</dbReference>
<evidence type="ECO:0000256" key="9">
    <source>
        <dbReference type="PROSITE-ProRule" id="PRU00880"/>
    </source>
</evidence>
<keyword evidence="6 8" id="KW-0067">ATP-binding</keyword>
<name>A0A443RM10_9ACAR</name>
<dbReference type="Pfam" id="PF00613">
    <property type="entry name" value="PI3Ka"/>
    <property type="match status" value="1"/>
</dbReference>
<dbReference type="InterPro" id="IPR036940">
    <property type="entry name" value="PI3/4_kinase_cat_sf"/>
</dbReference>
<dbReference type="GO" id="GO:0000407">
    <property type="term" value="C:phagophore assembly site"/>
    <property type="evidence" value="ECO:0007669"/>
    <property type="project" value="TreeGrafter"/>
</dbReference>
<dbReference type="PROSITE" id="PS51545">
    <property type="entry name" value="PIK_HELICAL"/>
    <property type="match status" value="1"/>
</dbReference>
<dbReference type="GO" id="GO:0016303">
    <property type="term" value="F:1-phosphatidylinositol-3-kinase activity"/>
    <property type="evidence" value="ECO:0007669"/>
    <property type="project" value="UniProtKB-UniRule"/>
</dbReference>
<dbReference type="CDD" id="cd00896">
    <property type="entry name" value="PI3Kc_III"/>
    <property type="match status" value="1"/>
</dbReference>
<dbReference type="PROSITE" id="PS51547">
    <property type="entry name" value="C2_PI3K"/>
    <property type="match status" value="1"/>
</dbReference>
<dbReference type="Pfam" id="PF00792">
    <property type="entry name" value="PI3K_C2"/>
    <property type="match status" value="1"/>
</dbReference>
<gene>
    <name evidence="13" type="ORF">B4U79_14861</name>
</gene>
<dbReference type="InterPro" id="IPR035892">
    <property type="entry name" value="C2_domain_sf"/>
</dbReference>
<dbReference type="InterPro" id="IPR057756">
    <property type="entry name" value="PI3-kinase_type3/VPS34_cat"/>
</dbReference>
<dbReference type="Proteomes" id="UP000285301">
    <property type="component" value="Unassembled WGS sequence"/>
</dbReference>
<dbReference type="InterPro" id="IPR011009">
    <property type="entry name" value="Kinase-like_dom_sf"/>
</dbReference>
<dbReference type="InterPro" id="IPR000403">
    <property type="entry name" value="PI3/4_kinase_cat_dom"/>
</dbReference>
<evidence type="ECO:0000256" key="3">
    <source>
        <dbReference type="ARBA" id="ARBA00022679"/>
    </source>
</evidence>
<dbReference type="EC" id="2.7.1.137" evidence="1 8"/>
<evidence type="ECO:0000259" key="12">
    <source>
        <dbReference type="PROSITE" id="PS51547"/>
    </source>
</evidence>
<dbReference type="GO" id="GO:0034272">
    <property type="term" value="C:phosphatidylinositol 3-kinase complex, class III, type II"/>
    <property type="evidence" value="ECO:0007669"/>
    <property type="project" value="TreeGrafter"/>
</dbReference>
<dbReference type="PANTHER" id="PTHR10048:SF7">
    <property type="entry name" value="PHOSPHATIDYLINOSITOL 3-KINASE CATALYTIC SUBUNIT TYPE 3"/>
    <property type="match status" value="1"/>
</dbReference>
<dbReference type="FunFam" id="3.30.1010.10:FF:000002">
    <property type="entry name" value="Phosphatidylinositol 3-kinase catalytic subunit type 3"/>
    <property type="match status" value="1"/>
</dbReference>
<dbReference type="SMART" id="SM00146">
    <property type="entry name" value="PI3Kc"/>
    <property type="match status" value="1"/>
</dbReference>
<dbReference type="PIRSF" id="PIRSF000587">
    <property type="entry name" value="PI3K_Vps34"/>
    <property type="match status" value="1"/>
</dbReference>
<organism evidence="13 14">
    <name type="scientific">Dinothrombium tinctorium</name>
    <dbReference type="NCBI Taxonomy" id="1965070"/>
    <lineage>
        <taxon>Eukaryota</taxon>
        <taxon>Metazoa</taxon>
        <taxon>Ecdysozoa</taxon>
        <taxon>Arthropoda</taxon>
        <taxon>Chelicerata</taxon>
        <taxon>Arachnida</taxon>
        <taxon>Acari</taxon>
        <taxon>Acariformes</taxon>
        <taxon>Trombidiformes</taxon>
        <taxon>Prostigmata</taxon>
        <taxon>Anystina</taxon>
        <taxon>Parasitengona</taxon>
        <taxon>Trombidioidea</taxon>
        <taxon>Trombidiidae</taxon>
        <taxon>Dinothrombium</taxon>
    </lineage>
</organism>
<dbReference type="GO" id="GO:0005524">
    <property type="term" value="F:ATP binding"/>
    <property type="evidence" value="ECO:0007669"/>
    <property type="project" value="UniProtKB-UniRule"/>
</dbReference>
<evidence type="ECO:0000256" key="4">
    <source>
        <dbReference type="ARBA" id="ARBA00022741"/>
    </source>
</evidence>
<dbReference type="Gene3D" id="1.10.1070.11">
    <property type="entry name" value="Phosphatidylinositol 3-/4-kinase, catalytic domain"/>
    <property type="match status" value="1"/>
</dbReference>
<comment type="catalytic activity">
    <reaction evidence="7">
        <text>a 1,2-diacyl-sn-glycero-3-phospho-(1D-myo-inositol) + ATP = a 1,2-diacyl-sn-glycero-3-phospho-(1D-myo-inositol-3-phosphate) + ADP + H(+)</text>
        <dbReference type="Rhea" id="RHEA:12709"/>
        <dbReference type="ChEBI" id="CHEBI:15378"/>
        <dbReference type="ChEBI" id="CHEBI:30616"/>
        <dbReference type="ChEBI" id="CHEBI:57880"/>
        <dbReference type="ChEBI" id="CHEBI:58088"/>
        <dbReference type="ChEBI" id="CHEBI:456216"/>
        <dbReference type="EC" id="2.7.1.137"/>
    </reaction>
    <physiologicalReaction direction="left-to-right" evidence="7">
        <dbReference type="Rhea" id="RHEA:12710"/>
    </physiologicalReaction>
</comment>
<dbReference type="FunFam" id="1.25.40.70:FF:000003">
    <property type="entry name" value="Phosphatidylinositol 3-kinase catalytic subunit type 3"/>
    <property type="match status" value="1"/>
</dbReference>
<dbReference type="GO" id="GO:0034271">
    <property type="term" value="C:phosphatidylinositol 3-kinase complex, class III, type I"/>
    <property type="evidence" value="ECO:0007669"/>
    <property type="project" value="TreeGrafter"/>
</dbReference>
<dbReference type="InterPro" id="IPR042236">
    <property type="entry name" value="PI3K_accessory_sf"/>
</dbReference>
<dbReference type="Gene3D" id="1.25.40.70">
    <property type="entry name" value="Phosphatidylinositol 3-kinase, accessory domain (PIK)"/>
    <property type="match status" value="1"/>
</dbReference>
<evidence type="ECO:0000313" key="14">
    <source>
        <dbReference type="Proteomes" id="UP000285301"/>
    </source>
</evidence>
<dbReference type="PROSITE" id="PS00916">
    <property type="entry name" value="PI3_4_KINASE_2"/>
    <property type="match status" value="1"/>
</dbReference>
<dbReference type="CDD" id="cd08397">
    <property type="entry name" value="C2_PI3K_class_III"/>
    <property type="match status" value="1"/>
</dbReference>
<dbReference type="SUPFAM" id="SSF48371">
    <property type="entry name" value="ARM repeat"/>
    <property type="match status" value="1"/>
</dbReference>
<dbReference type="SMART" id="SM00145">
    <property type="entry name" value="PI3Ka"/>
    <property type="match status" value="1"/>
</dbReference>
<dbReference type="Gene3D" id="2.60.40.150">
    <property type="entry name" value="C2 domain"/>
    <property type="match status" value="1"/>
</dbReference>
<dbReference type="CDD" id="cd00870">
    <property type="entry name" value="PI3Ka_III"/>
    <property type="match status" value="1"/>
</dbReference>
<evidence type="ECO:0000256" key="8">
    <source>
        <dbReference type="PIRNR" id="PIRNR000587"/>
    </source>
</evidence>
<dbReference type="InterPro" id="IPR001263">
    <property type="entry name" value="PI3K_accessory_dom"/>
</dbReference>
<comment type="caution">
    <text evidence="13">The sequence shown here is derived from an EMBL/GenBank/DDBJ whole genome shotgun (WGS) entry which is preliminary data.</text>
</comment>
<feature type="domain" description="PI3K/PI4K catalytic" evidence="10">
    <location>
        <begin position="625"/>
        <end position="892"/>
    </location>
</feature>
<comment type="similarity">
    <text evidence="8 9">Belongs to the PI3/PI4-kinase family.</text>
</comment>
<keyword evidence="14" id="KW-1185">Reference proteome</keyword>
<dbReference type="AlphaFoldDB" id="A0A443RM10"/>
<dbReference type="InterPro" id="IPR018936">
    <property type="entry name" value="PI3/4_kinase_CS"/>
</dbReference>
<dbReference type="InterPro" id="IPR016024">
    <property type="entry name" value="ARM-type_fold"/>
</dbReference>
<protein>
    <recommendedName>
        <fullName evidence="2 8">Phosphatidylinositol 3-kinase catalytic subunit type 3</fullName>
        <ecNumber evidence="1 8">2.7.1.137</ecNumber>
    </recommendedName>
</protein>
<evidence type="ECO:0000313" key="13">
    <source>
        <dbReference type="EMBL" id="RWS16309.1"/>
    </source>
</evidence>
<keyword evidence="3 8" id="KW-0808">Transferase</keyword>
<accession>A0A443RM10</accession>
<dbReference type="GO" id="GO:0000045">
    <property type="term" value="P:autophagosome assembly"/>
    <property type="evidence" value="ECO:0007669"/>
    <property type="project" value="TreeGrafter"/>
</dbReference>
<dbReference type="Gene3D" id="3.30.1010.10">
    <property type="entry name" value="Phosphatidylinositol 3-kinase Catalytic Subunit, Chain A, domain 4"/>
    <property type="match status" value="1"/>
</dbReference>
<evidence type="ECO:0000259" key="11">
    <source>
        <dbReference type="PROSITE" id="PS51545"/>
    </source>
</evidence>
<evidence type="ECO:0000259" key="10">
    <source>
        <dbReference type="PROSITE" id="PS50290"/>
    </source>
</evidence>
<evidence type="ECO:0000256" key="7">
    <source>
        <dbReference type="ARBA" id="ARBA00023985"/>
    </source>
</evidence>
<reference evidence="13 14" key="1">
    <citation type="journal article" date="2018" name="Gigascience">
        <title>Genomes of trombidid mites reveal novel predicted allergens and laterally-transferred genes associated with secondary metabolism.</title>
        <authorList>
            <person name="Dong X."/>
            <person name="Chaisiri K."/>
            <person name="Xia D."/>
            <person name="Armstrong S.D."/>
            <person name="Fang Y."/>
            <person name="Donnelly M.J."/>
            <person name="Kadowaki T."/>
            <person name="McGarry J.W."/>
            <person name="Darby A.C."/>
            <person name="Makepeace B.L."/>
        </authorList>
    </citation>
    <scope>NUCLEOTIDE SEQUENCE [LARGE SCALE GENOMIC DNA]</scope>
    <source>
        <strain evidence="13">UoL-WK</strain>
    </source>
</reference>
<sequence>MANSSSLHSSSDKDCERFCFIYSCDIEDVNFKIKIGTLEGNRPEPDYKKLIENPLLKYSGLYSEGKAALIISCQLIGNEKLLCPSKQLAFKHFDTRWNWNEWMVFPIKFSDLPRNAALCFTIWDTYGPGNVVPVGGTAISIFSKYGAMRQGIHDLKIWSNHDGNFTETPAKSDKSNDCVKLNKLKKRYQQGHMMKIDWLDKLTFLEIERLAQEEKTNSNNMFLSIEFPKIIVDNIEHTIVYFEKGAEESCNLSFDSDIVIIPDPEMLLENLVESKHYKLSRSVRSGLTDRDLKPNAQVRDQLNLIVSYPPTKILTSEEQDLIWKFRFYLMSQKKALTKFLKCVNWDAAMEAKQAIDLLSNWQPMDVEDALELLSPQFQHPAVRKYAVSRLKQAPDEDLLLYLLQLVQALKYENFDEIKAGLDLSREKSGKLSAFPELEKDGMPSRRPSMMSEHSEALVNEIISDNQDHHMSESTLDAEDTCDLATFLINRACVNDTLSNYFFWYLIVECEQHNQQSEMSNTGSLTASLRDNKIKEMYASVMNRFSQKLMKGTKKMIQRRATLVRQKLFVERLLQVMKLVAREKGDRIKKIERLQALLCDTEIYNFRSFDPLPLPLDPEVKIAGIIPEKASIFKSALMPSRLPFLTVDNKIYVAILKHGDDMRQDQLILQTISLMDKLLRRENLDLKLTPYKVLATGSKHGLVQNIDSIPVAEVLKNYDGSIQKYFRLHNPMESSPYGISPDVMDTYVKSCAGYCIITYLLGVGDRHLDNLLLTKSGKLFHIDFGYILGRDPKPFPPPMKLSREMVEAMGGVNSEHYQQFKKLCYTAFLHLRRHANLILNLFNLMVDATIPDIALEPDKMVKKVQDKFRLDLTDEEAVHHIQSLIDVSVTAVMAALVEQIHKFAQYWRK</sequence>
<proteinExistence type="inferred from homology"/>
<dbReference type="PANTHER" id="PTHR10048">
    <property type="entry name" value="PHOSPHATIDYLINOSITOL KINASE"/>
    <property type="match status" value="1"/>
</dbReference>
<evidence type="ECO:0000256" key="5">
    <source>
        <dbReference type="ARBA" id="ARBA00022777"/>
    </source>
</evidence>
<evidence type="ECO:0000256" key="2">
    <source>
        <dbReference type="ARBA" id="ARBA00019787"/>
    </source>
</evidence>
<dbReference type="FunFam" id="1.10.1070.11:FF:000002">
    <property type="entry name" value="Phosphatidylinositol 3-kinase catalytic subunit type 3"/>
    <property type="match status" value="1"/>
</dbReference>
<dbReference type="PROSITE" id="PS00915">
    <property type="entry name" value="PI3_4_KINASE_1"/>
    <property type="match status" value="1"/>
</dbReference>
<dbReference type="SMART" id="SM00142">
    <property type="entry name" value="PI3K_C2"/>
    <property type="match status" value="1"/>
</dbReference>
<dbReference type="GO" id="GO:0048015">
    <property type="term" value="P:phosphatidylinositol-mediated signaling"/>
    <property type="evidence" value="ECO:0007669"/>
    <property type="project" value="TreeGrafter"/>
</dbReference>
<dbReference type="SUPFAM" id="SSF49562">
    <property type="entry name" value="C2 domain (Calcium/lipid-binding domain, CaLB)"/>
    <property type="match status" value="1"/>
</dbReference>
<dbReference type="InterPro" id="IPR015433">
    <property type="entry name" value="PI3/4_kinase"/>
</dbReference>
<keyword evidence="4 8" id="KW-0547">Nucleotide-binding</keyword>
<dbReference type="OrthoDB" id="67688at2759"/>
<evidence type="ECO:0000256" key="6">
    <source>
        <dbReference type="ARBA" id="ARBA00022840"/>
    </source>
</evidence>
<dbReference type="Pfam" id="PF00454">
    <property type="entry name" value="PI3_PI4_kinase"/>
    <property type="match status" value="1"/>
</dbReference>
<evidence type="ECO:0000256" key="1">
    <source>
        <dbReference type="ARBA" id="ARBA00012073"/>
    </source>
</evidence>
<dbReference type="GO" id="GO:0006897">
    <property type="term" value="P:endocytosis"/>
    <property type="evidence" value="ECO:0007669"/>
    <property type="project" value="TreeGrafter"/>
</dbReference>